<evidence type="ECO:0000256" key="8">
    <source>
        <dbReference type="ARBA" id="ARBA00023224"/>
    </source>
</evidence>
<evidence type="ECO:0000256" key="9">
    <source>
        <dbReference type="SAM" id="MobiDB-lite"/>
    </source>
</evidence>
<evidence type="ECO:0000259" key="11">
    <source>
        <dbReference type="PROSITE" id="PS50262"/>
    </source>
</evidence>
<feature type="compositionally biased region" description="Polar residues" evidence="9">
    <location>
        <begin position="556"/>
        <end position="567"/>
    </location>
</feature>
<dbReference type="PRINTS" id="PR00237">
    <property type="entry name" value="GPCRRHODOPSN"/>
</dbReference>
<organism evidence="12 13">
    <name type="scientific">Notothenia coriiceps</name>
    <name type="common">black rockcod</name>
    <dbReference type="NCBI Taxonomy" id="8208"/>
    <lineage>
        <taxon>Eukaryota</taxon>
        <taxon>Metazoa</taxon>
        <taxon>Chordata</taxon>
        <taxon>Craniata</taxon>
        <taxon>Vertebrata</taxon>
        <taxon>Euteleostomi</taxon>
        <taxon>Actinopterygii</taxon>
        <taxon>Neopterygii</taxon>
        <taxon>Teleostei</taxon>
        <taxon>Neoteleostei</taxon>
        <taxon>Acanthomorphata</taxon>
        <taxon>Eupercaria</taxon>
        <taxon>Perciformes</taxon>
        <taxon>Notothenioidei</taxon>
        <taxon>Nototheniidae</taxon>
        <taxon>Notothenia</taxon>
    </lineage>
</organism>
<evidence type="ECO:0000313" key="13">
    <source>
        <dbReference type="RefSeq" id="XP_010784248.1"/>
    </source>
</evidence>
<dbReference type="GO" id="GO:0004930">
    <property type="term" value="F:G protein-coupled receptor activity"/>
    <property type="evidence" value="ECO:0007669"/>
    <property type="project" value="UniProtKB-KW"/>
</dbReference>
<dbReference type="Gene3D" id="1.20.1070.10">
    <property type="entry name" value="Rhodopsin 7-helix transmembrane proteins"/>
    <property type="match status" value="1"/>
</dbReference>
<dbReference type="GO" id="GO:0005886">
    <property type="term" value="C:plasma membrane"/>
    <property type="evidence" value="ECO:0007669"/>
    <property type="project" value="UniProtKB-SubCell"/>
</dbReference>
<keyword evidence="3 10" id="KW-0812">Transmembrane</keyword>
<feature type="domain" description="G-protein coupled receptors family 1 profile" evidence="11">
    <location>
        <begin position="75"/>
        <end position="338"/>
    </location>
</feature>
<dbReference type="SUPFAM" id="SSF81321">
    <property type="entry name" value="Family A G protein-coupled receptor-like"/>
    <property type="match status" value="1"/>
</dbReference>
<dbReference type="RefSeq" id="XP_010784248.1">
    <property type="nucleotide sequence ID" value="XM_010785946.1"/>
</dbReference>
<feature type="transmembrane region" description="Helical" evidence="10">
    <location>
        <begin position="179"/>
        <end position="200"/>
    </location>
</feature>
<dbReference type="PANTHER" id="PTHR22752">
    <property type="entry name" value="G PROTEIN-COUPLED RECEPTOR"/>
    <property type="match status" value="1"/>
</dbReference>
<evidence type="ECO:0000256" key="4">
    <source>
        <dbReference type="ARBA" id="ARBA00022989"/>
    </source>
</evidence>
<keyword evidence="2" id="KW-1003">Cell membrane</keyword>
<comment type="subcellular location">
    <subcellularLocation>
        <location evidence="1">Cell membrane</location>
        <topology evidence="1">Multi-pass membrane protein</topology>
    </subcellularLocation>
</comment>
<keyword evidence="4 10" id="KW-1133">Transmembrane helix</keyword>
<evidence type="ECO:0000256" key="10">
    <source>
        <dbReference type="SAM" id="Phobius"/>
    </source>
</evidence>
<evidence type="ECO:0000256" key="7">
    <source>
        <dbReference type="ARBA" id="ARBA00023170"/>
    </source>
</evidence>
<evidence type="ECO:0000313" key="12">
    <source>
        <dbReference type="Proteomes" id="UP000504611"/>
    </source>
</evidence>
<dbReference type="CTD" id="11245"/>
<evidence type="ECO:0000256" key="6">
    <source>
        <dbReference type="ARBA" id="ARBA00023136"/>
    </source>
</evidence>
<proteinExistence type="predicted"/>
<dbReference type="KEGG" id="ncc:104958219"/>
<dbReference type="InterPro" id="IPR017452">
    <property type="entry name" value="GPCR_Rhodpsn_7TM"/>
</dbReference>
<sequence length="567" mass="61922">MDSGIRAVTVGDGAANFSAAAHLWLEPLNASSPPPLRWDRGGAAEGTGQRLLREQAYRDFTTAIQVFILIGSLLGNATVLWCTCCTNVFKSVTNRFIKNLACSGICAGLACVPFDVALGASPRCCWWLHTLLLCKAIKFLHKLFCSVTVLSFSAIALDRYYSVLYPLERKISDARSRDLVIYIWVHAMVVSLPAFAVTNVTDVYVTSSCSDDHARSLGHMVYVLVYNVTTLIMPLALVFFFMLLIRRALSSSQKKKVIIAALRTPQSSISIPYVSQREAELHATLLAVVLAFSACSAPYGALVVYRTILADTKELPASLYLTALWLPKVSLLTNPLLFLTVNRSARHSWLDLLARIHRRYSRRNVVSTGALDSLGAEGVIGEPVGLETAGRSGSQLLEMFNIGQQQIYRPSEEEEDVENEVPPQLSGGCSGPKDDLKGRSRLGSFRGEVITTKDPLQGSGGGLIITKDGPPLVTAPRTSPVHTCAYASSSQVAPATPTEAEDSPQFGFGPFELPPQWLPETRNSKKRLLPPLGNTPEELIQTKLPRPRPERRISRNNKVSTIATVDL</sequence>
<keyword evidence="12" id="KW-1185">Reference proteome</keyword>
<dbReference type="InterPro" id="IPR000276">
    <property type="entry name" value="GPCR_Rhodpsn"/>
</dbReference>
<dbReference type="OrthoDB" id="9339792at2759"/>
<dbReference type="AlphaFoldDB" id="A0A6I9PBR5"/>
<evidence type="ECO:0000256" key="2">
    <source>
        <dbReference type="ARBA" id="ARBA00022475"/>
    </source>
</evidence>
<dbReference type="PANTHER" id="PTHR22752:SF1">
    <property type="entry name" value="G-PROTEIN COUPLED RECEPTOR 176"/>
    <property type="match status" value="1"/>
</dbReference>
<feature type="region of interest" description="Disordered" evidence="9">
    <location>
        <begin position="512"/>
        <end position="567"/>
    </location>
</feature>
<dbReference type="PROSITE" id="PS50262">
    <property type="entry name" value="G_PROTEIN_RECEP_F1_2"/>
    <property type="match status" value="1"/>
</dbReference>
<protein>
    <submittedName>
        <fullName evidence="13">G-protein coupled receptor 176</fullName>
    </submittedName>
</protein>
<keyword evidence="6 10" id="KW-0472">Membrane</keyword>
<accession>A0A6I9PBR5</accession>
<keyword evidence="8" id="KW-0807">Transducer</keyword>
<feature type="transmembrane region" description="Helical" evidence="10">
    <location>
        <begin position="285"/>
        <end position="305"/>
    </location>
</feature>
<name>A0A6I9PBR5_9TELE</name>
<keyword evidence="5" id="KW-0297">G-protein coupled receptor</keyword>
<dbReference type="Proteomes" id="UP000504611">
    <property type="component" value="Unplaced"/>
</dbReference>
<feature type="transmembrane region" description="Helical" evidence="10">
    <location>
        <begin position="63"/>
        <end position="84"/>
    </location>
</feature>
<feature type="transmembrane region" description="Helical" evidence="10">
    <location>
        <begin position="220"/>
        <end position="245"/>
    </location>
</feature>
<evidence type="ECO:0000256" key="5">
    <source>
        <dbReference type="ARBA" id="ARBA00023040"/>
    </source>
</evidence>
<evidence type="ECO:0000256" key="3">
    <source>
        <dbReference type="ARBA" id="ARBA00022692"/>
    </source>
</evidence>
<evidence type="ECO:0000256" key="1">
    <source>
        <dbReference type="ARBA" id="ARBA00004651"/>
    </source>
</evidence>
<gene>
    <name evidence="13" type="primary">gpr176</name>
</gene>
<reference evidence="13" key="1">
    <citation type="submission" date="2025-08" db="UniProtKB">
        <authorList>
            <consortium name="RefSeq"/>
        </authorList>
    </citation>
    <scope>IDENTIFICATION</scope>
    <source>
        <tissue evidence="13">Muscle</tissue>
    </source>
</reference>
<dbReference type="GeneID" id="104958219"/>
<keyword evidence="7 13" id="KW-0675">Receptor</keyword>
<dbReference type="Pfam" id="PF00001">
    <property type="entry name" value="7tm_1"/>
    <property type="match status" value="1"/>
</dbReference>